<dbReference type="AlphaFoldDB" id="A0A075FZT5"/>
<feature type="transmembrane region" description="Helical" evidence="2">
    <location>
        <begin position="61"/>
        <end position="79"/>
    </location>
</feature>
<reference evidence="3" key="1">
    <citation type="journal article" date="2014" name="Genome Biol. Evol.">
        <title>Pangenome evidence for extensive interdomain horizontal transfer affecting lineage core and shell genes in uncultured planktonic thaumarchaeota and euryarchaeota.</title>
        <authorList>
            <person name="Deschamps P."/>
            <person name="Zivanovic Y."/>
            <person name="Moreira D."/>
            <person name="Rodriguez-Valera F."/>
            <person name="Lopez-Garcia P."/>
        </authorList>
    </citation>
    <scope>NUCLEOTIDE SEQUENCE</scope>
</reference>
<name>A0A075FZT5_9EURY</name>
<feature type="compositionally biased region" description="Low complexity" evidence="1">
    <location>
        <begin position="10"/>
        <end position="21"/>
    </location>
</feature>
<evidence type="ECO:0000256" key="2">
    <source>
        <dbReference type="SAM" id="Phobius"/>
    </source>
</evidence>
<keyword evidence="2" id="KW-0472">Membrane</keyword>
<feature type="region of interest" description="Disordered" evidence="1">
    <location>
        <begin position="1"/>
        <end position="21"/>
    </location>
</feature>
<sequence length="222" mass="24024">MVLGEDTLDEAAPASTPAAEAAEIDDSPTAYNLEMMESILQRLQPNDRHQIRDMISDRGRMSGALGIACLLFWWVSVHMGGDSLDDSDLPLSLIGDFGFYQLSLVVPALILVATIMLSMGREKGQASTSNVGGVLAVLAIFFIIEPLGRMTLQGDLDAQTAATASGRLTIIAMLIHFSTKMMIDSLLLEWVRTATMNMDIDLFPNQQVSELESHADEAPPLG</sequence>
<feature type="transmembrane region" description="Helical" evidence="2">
    <location>
        <begin position="168"/>
        <end position="188"/>
    </location>
</feature>
<feature type="transmembrane region" description="Helical" evidence="2">
    <location>
        <begin position="99"/>
        <end position="119"/>
    </location>
</feature>
<dbReference type="EMBL" id="KF900486">
    <property type="protein sequence ID" value="AIE96679.1"/>
    <property type="molecule type" value="Genomic_DNA"/>
</dbReference>
<proteinExistence type="predicted"/>
<keyword evidence="2" id="KW-0812">Transmembrane</keyword>
<evidence type="ECO:0000256" key="1">
    <source>
        <dbReference type="SAM" id="MobiDB-lite"/>
    </source>
</evidence>
<keyword evidence="2" id="KW-1133">Transmembrane helix</keyword>
<protein>
    <submittedName>
        <fullName evidence="3">Uncharacterized protein</fullName>
    </submittedName>
</protein>
<organism evidence="3">
    <name type="scientific">uncultured marine group II/III euryarchaeote AD1000_86_F07</name>
    <dbReference type="NCBI Taxonomy" id="1457816"/>
    <lineage>
        <taxon>Archaea</taxon>
        <taxon>Methanobacteriati</taxon>
        <taxon>Methanobacteriota</taxon>
        <taxon>environmental samples</taxon>
    </lineage>
</organism>
<evidence type="ECO:0000313" key="3">
    <source>
        <dbReference type="EMBL" id="AIE96679.1"/>
    </source>
</evidence>
<feature type="transmembrane region" description="Helical" evidence="2">
    <location>
        <begin position="131"/>
        <end position="148"/>
    </location>
</feature>
<accession>A0A075FZT5</accession>